<sequence length="369" mass="39437">MAADGTSIKNEIDNDLANKGYRGIRIATIITTLKKVVDWVTGAVNGNLSTWLKTSDNQPGGANADDVYRTGITRFKGGIEAYTRNPDNKVLAQTAYDQGAIRINAQNGGPAYVELHHPGNRIDKLGTDPDGVLKFVPWGATIAYTLFISGLTPLLAFSSVLARRKIVLYQGAPNDYQFYGFGIEGGKLVYSVNSEADAHVFVAGSSPITSVELMRIAGNGNVSIGDTTSAFRLKAVDNNPGNGWIIVVSNSRTTTGRTGAKILFDQSNLASWAIGQPGGDVNAFVIESSGNTERVRVDSAGNVGIGTSAPTARLHAKGATGYDQLRLENKYTPSGPGDPNGQAGAFAWDDTWFYLKTTAGWRRIQLQSW</sequence>
<keyword evidence="3" id="KW-1185">Reference proteome</keyword>
<feature type="transmembrane region" description="Helical" evidence="1">
    <location>
        <begin position="135"/>
        <end position="157"/>
    </location>
</feature>
<protein>
    <submittedName>
        <fullName evidence="2">Uncharacterized protein</fullName>
    </submittedName>
</protein>
<dbReference type="RefSeq" id="WP_164036669.1">
    <property type="nucleotide sequence ID" value="NZ_JAAGNZ010000001.1"/>
</dbReference>
<proteinExistence type="predicted"/>
<dbReference type="AlphaFoldDB" id="A0A6M0IHC3"/>
<keyword evidence="1" id="KW-0472">Membrane</keyword>
<accession>A0A6M0IHC3</accession>
<keyword evidence="1" id="KW-1133">Transmembrane helix</keyword>
<dbReference type="EMBL" id="JAAGNZ010000001">
    <property type="protein sequence ID" value="NEU67095.1"/>
    <property type="molecule type" value="Genomic_DNA"/>
</dbReference>
<name>A0A6M0IHC3_9BACT</name>
<evidence type="ECO:0000313" key="2">
    <source>
        <dbReference type="EMBL" id="NEU67095.1"/>
    </source>
</evidence>
<organism evidence="2 3">
    <name type="scientific">Spirosoma agri</name>
    <dbReference type="NCBI Taxonomy" id="1987381"/>
    <lineage>
        <taxon>Bacteria</taxon>
        <taxon>Pseudomonadati</taxon>
        <taxon>Bacteroidota</taxon>
        <taxon>Cytophagia</taxon>
        <taxon>Cytophagales</taxon>
        <taxon>Cytophagaceae</taxon>
        <taxon>Spirosoma</taxon>
    </lineage>
</organism>
<gene>
    <name evidence="2" type="ORF">GK091_09415</name>
</gene>
<reference evidence="2 3" key="1">
    <citation type="submission" date="2020-02" db="EMBL/GenBank/DDBJ databases">
        <title>Draft genome sequence of two Spirosoma agri KCTC 52727 and Spirosoma terrae KCTC 52035.</title>
        <authorList>
            <person name="Rojas J."/>
            <person name="Ambika Manirajan B."/>
            <person name="Ratering S."/>
            <person name="Suarez C."/>
            <person name="Schnell S."/>
        </authorList>
    </citation>
    <scope>NUCLEOTIDE SEQUENCE [LARGE SCALE GENOMIC DNA]</scope>
    <source>
        <strain evidence="2 3">KCTC 52727</strain>
    </source>
</reference>
<keyword evidence="1" id="KW-0812">Transmembrane</keyword>
<dbReference type="Proteomes" id="UP000477386">
    <property type="component" value="Unassembled WGS sequence"/>
</dbReference>
<evidence type="ECO:0000313" key="3">
    <source>
        <dbReference type="Proteomes" id="UP000477386"/>
    </source>
</evidence>
<comment type="caution">
    <text evidence="2">The sequence shown here is derived from an EMBL/GenBank/DDBJ whole genome shotgun (WGS) entry which is preliminary data.</text>
</comment>
<evidence type="ECO:0000256" key="1">
    <source>
        <dbReference type="SAM" id="Phobius"/>
    </source>
</evidence>